<evidence type="ECO:0000259" key="9">
    <source>
        <dbReference type="PROSITE" id="PS51551"/>
    </source>
</evidence>
<dbReference type="Gene3D" id="2.60.40.420">
    <property type="entry name" value="Cupredoxins - blue copper proteins"/>
    <property type="match status" value="1"/>
</dbReference>
<evidence type="ECO:0000256" key="5">
    <source>
        <dbReference type="ARBA" id="ARBA00023180"/>
    </source>
</evidence>
<dbReference type="Pfam" id="PF00812">
    <property type="entry name" value="Ephrin"/>
    <property type="match status" value="1"/>
</dbReference>
<feature type="compositionally biased region" description="Polar residues" evidence="7">
    <location>
        <begin position="375"/>
        <end position="392"/>
    </location>
</feature>
<gene>
    <name evidence="10" type="primary">Efna1_0</name>
    <name evidence="10" type="ORF">g.6998</name>
</gene>
<reference evidence="10" key="1">
    <citation type="submission" date="2018-10" db="EMBL/GenBank/DDBJ databases">
        <title>Transcriptome assembly of Aceria tosichella (Wheat curl mite) Type 2.</title>
        <authorList>
            <person name="Scully E.D."/>
            <person name="Geib S.M."/>
            <person name="Palmer N.A."/>
            <person name="Gupta A.K."/>
            <person name="Sarath G."/>
            <person name="Tatineni S."/>
        </authorList>
    </citation>
    <scope>NUCLEOTIDE SEQUENCE</scope>
    <source>
        <strain evidence="10">LincolnNE</strain>
    </source>
</reference>
<sequence>MPRKPNSNRTKLTIRTRLLAPASIIASRQMTGASRCANTTTTTTTIQATTASNNKMSIMKPNFSLSIVSYLALVLISIALTGGIHRGQIELLADGAKLPDIYWNSSNPIFRIDNTDHIFDVNKKQHDHDQVDLVCPQAQLQQQQQVAPQQADSNKTITGTNEQPQQAQLERYIIYSVSKEEYDTCRLNGPSSAQVVAKCDQPQATSSGAGPRPVRPTTITFRSFTPQPNGLEFKPGQDYYFITALHGHHQDPQKRFSPCRELNMRVIFKVCCKPSTPANSASGLAAVISPQPKPLVASSGAGQQPQQPSVSVNNPNKGQLPSRGPSVMTVRPTFKPNLNEYFGSLVGAAGGATGSQQQQQQQPVTVLPIEVISSPATEVQGENKNSNNNNDPMINEQPVPGGPPSAQPAPAPQQPPRLPFIPFDPTATPDKILNPDWDRWAPTPLPAQMRPLIPPQQPAQPHQPSQYSNLPPQKRPQDPRPAPWQLPPSRTQISQDPQHTAPTPTLRHPHQQISDRNYLGRANFYPWSTPDVPQQDLITVAPPGQGDLQPGDGGSAGTPFYAVALLVPLLVVAILLALGLERRLR</sequence>
<keyword evidence="8" id="KW-0812">Transmembrane</keyword>
<dbReference type="EMBL" id="GGYP01000738">
    <property type="protein sequence ID" value="MDE45509.1"/>
    <property type="molecule type" value="Transcribed_RNA"/>
</dbReference>
<organism evidence="10">
    <name type="scientific">Aceria tosichella</name>
    <name type="common">wheat curl mite</name>
    <dbReference type="NCBI Taxonomy" id="561515"/>
    <lineage>
        <taxon>Eukaryota</taxon>
        <taxon>Metazoa</taxon>
        <taxon>Ecdysozoa</taxon>
        <taxon>Arthropoda</taxon>
        <taxon>Chelicerata</taxon>
        <taxon>Arachnida</taxon>
        <taxon>Acari</taxon>
        <taxon>Acariformes</taxon>
        <taxon>Trombidiformes</taxon>
        <taxon>Prostigmata</taxon>
        <taxon>Eupodina</taxon>
        <taxon>Eriophyoidea</taxon>
        <taxon>Eriophyidae</taxon>
        <taxon>Eriophyinae</taxon>
        <taxon>Aceriini</taxon>
        <taxon>Aceria</taxon>
    </lineage>
</organism>
<keyword evidence="5" id="KW-0325">Glycoprotein</keyword>
<dbReference type="InterPro" id="IPR008972">
    <property type="entry name" value="Cupredoxin"/>
</dbReference>
<comment type="caution">
    <text evidence="6">Lacks conserved residue(s) required for the propagation of feature annotation.</text>
</comment>
<feature type="transmembrane region" description="Helical" evidence="8">
    <location>
        <begin position="560"/>
        <end position="580"/>
    </location>
</feature>
<dbReference type="AlphaFoldDB" id="A0A6G1S570"/>
<dbReference type="GO" id="GO:0048013">
    <property type="term" value="P:ephrin receptor signaling pathway"/>
    <property type="evidence" value="ECO:0007669"/>
    <property type="project" value="TreeGrafter"/>
</dbReference>
<keyword evidence="4" id="KW-1015">Disulfide bond</keyword>
<evidence type="ECO:0000256" key="4">
    <source>
        <dbReference type="ARBA" id="ARBA00023157"/>
    </source>
</evidence>
<dbReference type="SUPFAM" id="SSF49503">
    <property type="entry name" value="Cupredoxins"/>
    <property type="match status" value="1"/>
</dbReference>
<keyword evidence="2" id="KW-0732">Signal</keyword>
<dbReference type="GO" id="GO:0007411">
    <property type="term" value="P:axon guidance"/>
    <property type="evidence" value="ECO:0007669"/>
    <property type="project" value="TreeGrafter"/>
</dbReference>
<dbReference type="GO" id="GO:0005886">
    <property type="term" value="C:plasma membrane"/>
    <property type="evidence" value="ECO:0007669"/>
    <property type="project" value="TreeGrafter"/>
</dbReference>
<dbReference type="InterPro" id="IPR001799">
    <property type="entry name" value="Ephrin_RBD"/>
</dbReference>
<evidence type="ECO:0000256" key="6">
    <source>
        <dbReference type="PROSITE-ProRule" id="PRU00884"/>
    </source>
</evidence>
<feature type="transmembrane region" description="Helical" evidence="8">
    <location>
        <begin position="63"/>
        <end position="84"/>
    </location>
</feature>
<feature type="compositionally biased region" description="Low complexity" evidence="7">
    <location>
        <begin position="296"/>
        <end position="316"/>
    </location>
</feature>
<comment type="similarity">
    <text evidence="6">Belongs to the ephrin family.</text>
</comment>
<evidence type="ECO:0000256" key="7">
    <source>
        <dbReference type="SAM" id="MobiDB-lite"/>
    </source>
</evidence>
<keyword evidence="8" id="KW-1133">Transmembrane helix</keyword>
<dbReference type="PROSITE" id="PS51551">
    <property type="entry name" value="EPHRIN_RBD_2"/>
    <property type="match status" value="1"/>
</dbReference>
<proteinExistence type="inferred from homology"/>
<feature type="compositionally biased region" description="Polar residues" evidence="7">
    <location>
        <begin position="488"/>
        <end position="503"/>
    </location>
</feature>
<name>A0A6G1S570_9ACAR</name>
<protein>
    <submittedName>
        <fullName evidence="10">Ephrin-A1</fullName>
    </submittedName>
</protein>
<evidence type="ECO:0000256" key="2">
    <source>
        <dbReference type="ARBA" id="ARBA00022729"/>
    </source>
</evidence>
<evidence type="ECO:0000313" key="10">
    <source>
        <dbReference type="EMBL" id="MDE45509.1"/>
    </source>
</evidence>
<evidence type="ECO:0000256" key="1">
    <source>
        <dbReference type="ARBA" id="ARBA00004370"/>
    </source>
</evidence>
<evidence type="ECO:0000256" key="8">
    <source>
        <dbReference type="SAM" id="Phobius"/>
    </source>
</evidence>
<accession>A0A6G1S570</accession>
<evidence type="ECO:0000256" key="3">
    <source>
        <dbReference type="ARBA" id="ARBA00023136"/>
    </source>
</evidence>
<feature type="domain" description="Ephrin RBD" evidence="9">
    <location>
        <begin position="96"/>
        <end position="270"/>
    </location>
</feature>
<dbReference type="PANTHER" id="PTHR11304">
    <property type="entry name" value="EPHRIN"/>
    <property type="match status" value="1"/>
</dbReference>
<feature type="region of interest" description="Disordered" evidence="7">
    <location>
        <begin position="294"/>
        <end position="332"/>
    </location>
</feature>
<dbReference type="PANTHER" id="PTHR11304:SF29">
    <property type="entry name" value="EPHRIN"/>
    <property type="match status" value="1"/>
</dbReference>
<dbReference type="GO" id="GO:0046875">
    <property type="term" value="F:ephrin receptor binding"/>
    <property type="evidence" value="ECO:0007669"/>
    <property type="project" value="TreeGrafter"/>
</dbReference>
<feature type="region of interest" description="Disordered" evidence="7">
    <location>
        <begin position="375"/>
        <end position="512"/>
    </location>
</feature>
<keyword evidence="3 8" id="KW-0472">Membrane</keyword>
<feature type="compositionally biased region" description="Pro residues" evidence="7">
    <location>
        <begin position="400"/>
        <end position="419"/>
    </location>
</feature>
<dbReference type="InterPro" id="IPR031328">
    <property type="entry name" value="Ephrin"/>
</dbReference>
<comment type="subcellular location">
    <subcellularLocation>
        <location evidence="1">Membrane</location>
    </subcellularLocation>
</comment>